<dbReference type="Pfam" id="PF05593">
    <property type="entry name" value="RHS_repeat"/>
    <property type="match status" value="6"/>
</dbReference>
<evidence type="ECO:0000256" key="2">
    <source>
        <dbReference type="SAM" id="MobiDB-lite"/>
    </source>
</evidence>
<organism evidence="6 7">
    <name type="scientific">Desulfonema limicola</name>
    <dbReference type="NCBI Taxonomy" id="45656"/>
    <lineage>
        <taxon>Bacteria</taxon>
        <taxon>Pseudomonadati</taxon>
        <taxon>Thermodesulfobacteriota</taxon>
        <taxon>Desulfobacteria</taxon>
        <taxon>Desulfobacterales</taxon>
        <taxon>Desulfococcaceae</taxon>
        <taxon>Desulfonema</taxon>
    </lineage>
</organism>
<keyword evidence="3" id="KW-0472">Membrane</keyword>
<name>A0A975GFL0_9BACT</name>
<evidence type="ECO:0000313" key="6">
    <source>
        <dbReference type="EMBL" id="QTA79406.1"/>
    </source>
</evidence>
<proteinExistence type="predicted"/>
<dbReference type="KEGG" id="dli:dnl_16760"/>
<keyword evidence="7" id="KW-1185">Reference proteome</keyword>
<dbReference type="SUPFAM" id="SSF63829">
    <property type="entry name" value="Calcium-dependent phosphotriesterase"/>
    <property type="match status" value="1"/>
</dbReference>
<dbReference type="NCBIfam" id="TIGR03696">
    <property type="entry name" value="Rhs_assc_core"/>
    <property type="match status" value="1"/>
</dbReference>
<evidence type="ECO:0000313" key="7">
    <source>
        <dbReference type="Proteomes" id="UP000663720"/>
    </source>
</evidence>
<dbReference type="InterPro" id="IPR022385">
    <property type="entry name" value="Rhs_assc_core"/>
</dbReference>
<feature type="domain" description="Teneurin-like YD-shell" evidence="5">
    <location>
        <begin position="826"/>
        <end position="955"/>
    </location>
</feature>
<gene>
    <name evidence="6" type="ORF">dnl_16760</name>
</gene>
<reference evidence="6" key="1">
    <citation type="journal article" date="2021" name="Microb. Physiol.">
        <title>Proteogenomic Insights into the Physiology of Marine, Sulfate-Reducing, Filamentous Desulfonema limicola and Desulfonema magnum.</title>
        <authorList>
            <person name="Schnaars V."/>
            <person name="Wohlbrand L."/>
            <person name="Scheve S."/>
            <person name="Hinrichs C."/>
            <person name="Reinhardt R."/>
            <person name="Rabus R."/>
        </authorList>
    </citation>
    <scope>NUCLEOTIDE SEQUENCE</scope>
    <source>
        <strain evidence="6">5ac10</strain>
    </source>
</reference>
<dbReference type="RefSeq" id="WP_207691162.1">
    <property type="nucleotide sequence ID" value="NZ_CP061799.1"/>
</dbReference>
<dbReference type="InterPro" id="IPR006530">
    <property type="entry name" value="YD"/>
</dbReference>
<evidence type="ECO:0000256" key="3">
    <source>
        <dbReference type="SAM" id="Phobius"/>
    </source>
</evidence>
<dbReference type="InterPro" id="IPR056823">
    <property type="entry name" value="TEN-like_YD-shell"/>
</dbReference>
<feature type="transmembrane region" description="Helical" evidence="3">
    <location>
        <begin position="12"/>
        <end position="29"/>
    </location>
</feature>
<keyword evidence="1" id="KW-0677">Repeat</keyword>
<sequence length="1495" mass="165732">MLKKNLILNIKIFILFMVTVFALNTYYIPVVHAFDQDWDGGHQGTDPGNPPPSNDEEGDDGCKEPPCDECKASGSPVVFIDGSYHTQFTDMTLPGVPGIALKRYYRSQHSFRTGFFGYGWSFAYEMRVQEVAGIPKYASVLMPNAQVYKFIDNGNGSYITPDGTTLVLKKNESDRFELSEPNGNTYRFNEDNRLSEVIDKNGNNITLTYENGCIASVSAPDGRILTFTKGPNGKIASVSDHTGRTVQYGYDDNGNLTSFTNINGDTQVIAYNDHWITSVSDFMGNTITSVTYDYEGKVLSLTDNGLTYTYEYPGGNIVRRTDIDGTWQFTFNDAGLVTSVKDPFGNTTAKVFDANGNLTAQTDAMGNTTTYTYDSLGNILTVTDPLGNVTTYTYYPGTKLVETETGPNGIITKYEYDENGNIVKIYRAFGTPEQTIIQNLYDDSGNLTSFTDPNGNTSVFDYDNAGRLISESKDGLTVSYEYDDSGNLSKKTYPWGGIQEFTYDSEGRKLTEKDPEGNITKYTYDANGNLITITDSLGNVTTNEYDDFGRITKVIDAAGGTKEFTRDQKGRPVSVKDRNGVVQNITYNHLGLATRVVTGTRSQLFEYDANGNTISKTDPEGNKTSSEYDALSRLSKKTSPDGTQAVYTYDKNSKLLSVNFPGPDISINRSYDKYGRELTVSDSLGDIGTSKTYDNNGNILTETDVDGNNIVCEYDAFNRIVKKTFMDGTWQTYQYNNKGVIDKITSSNGAVTTFVHDNNGRIVSSADMRGTYSVTYDAAGNIASRTDPNKNTTSYEYDKLNRVVRETYPDGSTKSFTYKPEGEMASVNDRNGNTIQYEYNDMGLMTKRDYPGDNDDVFTYNARGQVISAVNQDAEVSYEYDKDGRITKETLNGKTVSYNYDLDNKQTKITYPGGRVVARKYDVRGRLEKLSDSGGDIASFSYNLNDELVKTTYQNGAVIDYTYANTKPVSMTHQVNGNNILGYDLKYNAQGKLEKETRTDNAARDKAYAYDNVGRLVKATYGTPSAVEDNYTLDGVDNWQQWNGQTRTINNLNQYTAIDGIAYKYDKNGNLLEDDRNRYEYDYMNRIIKVTRKSDNKIIEYKYDAVGRRIARVSGGITTSYFYDRMFHVIEEQVNDVTTVTYIVGESFKIYTMQKNGQTYYYHQDIRGNVVKITDSSGNIIEEYKYDAYGNATIYDNTGAIISASLIGNNYGFTGTLFDSDTQLNYMLNRYYSPNLGRFMSKDPAGYVDGGNLYLYAKSDPINNVDFSGLSAEDCLKTQDIQWSADKNIWEVLKKMRLGEIRTASAGVGAGLTLSLSACNKDCCKDGKTTNLNYMKGSLTVEFSLSGSAPIPGWGIDIPKIGQLGFFFTAGISLSGGGSYAPLIKDCKIEHRANATLCGALGGSIGIKGGASASEYAEAWVKGSVGLKGKVCYDFGVKEWNYDICGSAGVSIEVSVEIAWWKYGNTFNVLSGEICYGSRGTSGSIQFLNYERNYG</sequence>
<dbReference type="InterPro" id="IPR050708">
    <property type="entry name" value="T6SS_VgrG/RHS"/>
</dbReference>
<dbReference type="Gene3D" id="2.180.10.10">
    <property type="entry name" value="RHS repeat-associated core"/>
    <property type="match status" value="6"/>
</dbReference>
<feature type="domain" description="DUF6531" evidence="4">
    <location>
        <begin position="74"/>
        <end position="132"/>
    </location>
</feature>
<dbReference type="NCBIfam" id="TIGR01643">
    <property type="entry name" value="YD_repeat_2x"/>
    <property type="match status" value="13"/>
</dbReference>
<dbReference type="Pfam" id="PF20148">
    <property type="entry name" value="DUF6531"/>
    <property type="match status" value="1"/>
</dbReference>
<dbReference type="Proteomes" id="UP000663720">
    <property type="component" value="Chromosome"/>
</dbReference>
<dbReference type="EMBL" id="CP061799">
    <property type="protein sequence ID" value="QTA79406.1"/>
    <property type="molecule type" value="Genomic_DNA"/>
</dbReference>
<keyword evidence="3" id="KW-0812">Transmembrane</keyword>
<keyword evidence="3" id="KW-1133">Transmembrane helix</keyword>
<dbReference type="InterPro" id="IPR045351">
    <property type="entry name" value="DUF6531"/>
</dbReference>
<dbReference type="InterPro" id="IPR031325">
    <property type="entry name" value="RHS_repeat"/>
</dbReference>
<protein>
    <submittedName>
        <fullName evidence="6">RHS repeat-containing protein</fullName>
    </submittedName>
</protein>
<feature type="region of interest" description="Disordered" evidence="2">
    <location>
        <begin position="39"/>
        <end position="65"/>
    </location>
</feature>
<evidence type="ECO:0000259" key="4">
    <source>
        <dbReference type="Pfam" id="PF20148"/>
    </source>
</evidence>
<dbReference type="PANTHER" id="PTHR32305">
    <property type="match status" value="1"/>
</dbReference>
<accession>A0A975GFL0</accession>
<feature type="domain" description="Teneurin-like YD-shell" evidence="5">
    <location>
        <begin position="967"/>
        <end position="1247"/>
    </location>
</feature>
<evidence type="ECO:0000259" key="5">
    <source>
        <dbReference type="Pfam" id="PF25023"/>
    </source>
</evidence>
<dbReference type="PANTHER" id="PTHR32305:SF15">
    <property type="entry name" value="PROTEIN RHSA-RELATED"/>
    <property type="match status" value="1"/>
</dbReference>
<evidence type="ECO:0000256" key="1">
    <source>
        <dbReference type="ARBA" id="ARBA00022737"/>
    </source>
</evidence>
<dbReference type="Pfam" id="PF25023">
    <property type="entry name" value="TEN_YD-shell"/>
    <property type="match status" value="2"/>
</dbReference>